<organism evidence="2 3">
    <name type="scientific">Zoarces viviparus</name>
    <name type="common">Viviparous eelpout</name>
    <name type="synonym">Blennius viviparus</name>
    <dbReference type="NCBI Taxonomy" id="48416"/>
    <lineage>
        <taxon>Eukaryota</taxon>
        <taxon>Metazoa</taxon>
        <taxon>Chordata</taxon>
        <taxon>Craniata</taxon>
        <taxon>Vertebrata</taxon>
        <taxon>Euteleostomi</taxon>
        <taxon>Actinopterygii</taxon>
        <taxon>Neopterygii</taxon>
        <taxon>Teleostei</taxon>
        <taxon>Neoteleostei</taxon>
        <taxon>Acanthomorphata</taxon>
        <taxon>Eupercaria</taxon>
        <taxon>Perciformes</taxon>
        <taxon>Cottioidei</taxon>
        <taxon>Zoarcales</taxon>
        <taxon>Zoarcidae</taxon>
        <taxon>Zoarcinae</taxon>
        <taxon>Zoarces</taxon>
    </lineage>
</organism>
<feature type="compositionally biased region" description="Polar residues" evidence="1">
    <location>
        <begin position="10"/>
        <end position="24"/>
    </location>
</feature>
<dbReference type="AlphaFoldDB" id="A0AAW1EVP1"/>
<keyword evidence="3" id="KW-1185">Reference proteome</keyword>
<protein>
    <submittedName>
        <fullName evidence="2">Uncharacterized protein</fullName>
    </submittedName>
</protein>
<comment type="caution">
    <text evidence="2">The sequence shown here is derived from an EMBL/GenBank/DDBJ whole genome shotgun (WGS) entry which is preliminary data.</text>
</comment>
<evidence type="ECO:0000313" key="3">
    <source>
        <dbReference type="Proteomes" id="UP001488805"/>
    </source>
</evidence>
<dbReference type="EMBL" id="JBCEZU010000123">
    <property type="protein sequence ID" value="KAK9526496.1"/>
    <property type="molecule type" value="Genomic_DNA"/>
</dbReference>
<dbReference type="Proteomes" id="UP001488805">
    <property type="component" value="Unassembled WGS sequence"/>
</dbReference>
<proteinExistence type="predicted"/>
<accession>A0AAW1EVP1</accession>
<evidence type="ECO:0000256" key="1">
    <source>
        <dbReference type="SAM" id="MobiDB-lite"/>
    </source>
</evidence>
<name>A0AAW1EVP1_ZOAVI</name>
<reference evidence="2 3" key="1">
    <citation type="journal article" date="2024" name="Genome Biol. Evol.">
        <title>Chromosome-level genome assembly of the viviparous eelpout Zoarces viviparus.</title>
        <authorList>
            <person name="Fuhrmann N."/>
            <person name="Brasseur M.V."/>
            <person name="Bakowski C.E."/>
            <person name="Podsiadlowski L."/>
            <person name="Prost S."/>
            <person name="Krehenwinkel H."/>
            <person name="Mayer C."/>
        </authorList>
    </citation>
    <scope>NUCLEOTIDE SEQUENCE [LARGE SCALE GENOMIC DNA]</scope>
    <source>
        <strain evidence="2">NO-MEL_2022_Ind0_liver</strain>
    </source>
</reference>
<evidence type="ECO:0000313" key="2">
    <source>
        <dbReference type="EMBL" id="KAK9526496.1"/>
    </source>
</evidence>
<sequence length="68" mass="7604">MTHRCRRTNDGSFCKQTQLSSGGSSEAEPERQRHLLERRAAATTRQPPQEVTSGYTAVAEVHLLKYCA</sequence>
<feature type="region of interest" description="Disordered" evidence="1">
    <location>
        <begin position="1"/>
        <end position="32"/>
    </location>
</feature>
<gene>
    <name evidence="2" type="ORF">VZT92_015193</name>
</gene>